<dbReference type="PROSITE" id="PS00687">
    <property type="entry name" value="ALDEHYDE_DEHYDR_GLU"/>
    <property type="match status" value="1"/>
</dbReference>
<dbReference type="Pfam" id="PF00171">
    <property type="entry name" value="Aldedh"/>
    <property type="match status" value="1"/>
</dbReference>
<keyword evidence="5" id="KW-1185">Reference proteome</keyword>
<dbReference type="InterPro" id="IPR029510">
    <property type="entry name" value="Ald_DH_CS_GLU"/>
</dbReference>
<sequence length="97" mass="10373">MWYAELKCASQWLRFQVHAVGFPPGVVNILPGFGETAGSALARHPQVNAITFTGSTAVGKLIMQAAATNVKRLSLELGGKSPLIIFADADRKSLSLY</sequence>
<dbReference type="InterPro" id="IPR016161">
    <property type="entry name" value="Ald_DH/histidinol_DH"/>
</dbReference>
<accession>A0A3P7NGI6</accession>
<dbReference type="PANTHER" id="PTHR11699">
    <property type="entry name" value="ALDEHYDE DEHYDROGENASE-RELATED"/>
    <property type="match status" value="1"/>
</dbReference>
<evidence type="ECO:0000256" key="1">
    <source>
        <dbReference type="PROSITE-ProRule" id="PRU10007"/>
    </source>
</evidence>
<feature type="active site" evidence="1">
    <location>
        <position position="76"/>
    </location>
</feature>
<reference evidence="4 5" key="1">
    <citation type="submission" date="2018-11" db="EMBL/GenBank/DDBJ databases">
        <authorList>
            <consortium name="Pathogen Informatics"/>
        </authorList>
    </citation>
    <scope>NUCLEOTIDE SEQUENCE [LARGE SCALE GENOMIC DNA]</scope>
</reference>
<dbReference type="SUPFAM" id="SSF53720">
    <property type="entry name" value="ALDH-like"/>
    <property type="match status" value="1"/>
</dbReference>
<keyword evidence="2" id="KW-0560">Oxidoreductase</keyword>
<organism evidence="4 5">
    <name type="scientific">Dibothriocephalus latus</name>
    <name type="common">Fish tapeworm</name>
    <name type="synonym">Diphyllobothrium latum</name>
    <dbReference type="NCBI Taxonomy" id="60516"/>
    <lineage>
        <taxon>Eukaryota</taxon>
        <taxon>Metazoa</taxon>
        <taxon>Spiralia</taxon>
        <taxon>Lophotrochozoa</taxon>
        <taxon>Platyhelminthes</taxon>
        <taxon>Cestoda</taxon>
        <taxon>Eucestoda</taxon>
        <taxon>Diphyllobothriidea</taxon>
        <taxon>Diphyllobothriidae</taxon>
        <taxon>Dibothriocephalus</taxon>
    </lineage>
</organism>
<evidence type="ECO:0000256" key="2">
    <source>
        <dbReference type="RuleBase" id="RU003345"/>
    </source>
</evidence>
<evidence type="ECO:0000259" key="3">
    <source>
        <dbReference type="Pfam" id="PF00171"/>
    </source>
</evidence>
<protein>
    <recommendedName>
        <fullName evidence="3">Aldehyde dehydrogenase domain-containing protein</fullName>
    </recommendedName>
</protein>
<dbReference type="Gene3D" id="3.40.605.10">
    <property type="entry name" value="Aldehyde Dehydrogenase, Chain A, domain 1"/>
    <property type="match status" value="1"/>
</dbReference>
<name>A0A3P7NGI6_DIBLA</name>
<evidence type="ECO:0000313" key="4">
    <source>
        <dbReference type="EMBL" id="VDN41794.1"/>
    </source>
</evidence>
<dbReference type="OrthoDB" id="5811799at2759"/>
<dbReference type="InterPro" id="IPR015590">
    <property type="entry name" value="Aldehyde_DH_dom"/>
</dbReference>
<gene>
    <name evidence="4" type="ORF">DILT_LOCUS18646</name>
</gene>
<dbReference type="EMBL" id="UYRU01102618">
    <property type="protein sequence ID" value="VDN41794.1"/>
    <property type="molecule type" value="Genomic_DNA"/>
</dbReference>
<dbReference type="Proteomes" id="UP000281553">
    <property type="component" value="Unassembled WGS sequence"/>
</dbReference>
<dbReference type="AlphaFoldDB" id="A0A3P7NGI6"/>
<dbReference type="GO" id="GO:0016491">
    <property type="term" value="F:oxidoreductase activity"/>
    <property type="evidence" value="ECO:0007669"/>
    <property type="project" value="UniProtKB-KW"/>
</dbReference>
<dbReference type="InterPro" id="IPR016162">
    <property type="entry name" value="Ald_DH_N"/>
</dbReference>
<proteinExistence type="inferred from homology"/>
<evidence type="ECO:0000313" key="5">
    <source>
        <dbReference type="Proteomes" id="UP000281553"/>
    </source>
</evidence>
<feature type="domain" description="Aldehyde dehydrogenase" evidence="3">
    <location>
        <begin position="17"/>
        <end position="93"/>
    </location>
</feature>
<comment type="similarity">
    <text evidence="2">Belongs to the aldehyde dehydrogenase family.</text>
</comment>